<organism evidence="1 2">
    <name type="scientific">Magnetofaba australis IT-1</name>
    <dbReference type="NCBI Taxonomy" id="1434232"/>
    <lineage>
        <taxon>Bacteria</taxon>
        <taxon>Pseudomonadati</taxon>
        <taxon>Pseudomonadota</taxon>
        <taxon>Magnetococcia</taxon>
        <taxon>Magnetococcales</taxon>
        <taxon>Magnetococcaceae</taxon>
        <taxon>Magnetofaba</taxon>
    </lineage>
</organism>
<comment type="caution">
    <text evidence="1">The sequence shown here is derived from an EMBL/GenBank/DDBJ whole genome shotgun (WGS) entry which is preliminary data.</text>
</comment>
<protein>
    <submittedName>
        <fullName evidence="1">Uncharacterized protein</fullName>
    </submittedName>
</protein>
<dbReference type="RefSeq" id="WP_085444700.1">
    <property type="nucleotide sequence ID" value="NZ_LVJN01000020.1"/>
</dbReference>
<dbReference type="Proteomes" id="UP000194003">
    <property type="component" value="Unassembled WGS sequence"/>
</dbReference>
<proteinExistence type="predicted"/>
<dbReference type="EMBL" id="LVJN01000020">
    <property type="protein sequence ID" value="OSM02217.1"/>
    <property type="molecule type" value="Genomic_DNA"/>
</dbReference>
<sequence>MESIAIAYDELQSACVLSATDEEIEQARQSLMANGWSAGPVVALNLDGDLHALNQPALLSATRILANDFDYDGEYDVPLLIIGYEEAYNLCRDAGMSWDGFLALPTEGQAKILEAAGFVSCAEALRAA</sequence>
<reference evidence="1 2" key="1">
    <citation type="journal article" date="2016" name="BMC Genomics">
        <title>Combined genomic and structural analyses of a cultured magnetotactic bacterium reveals its niche adaptation to a dynamic environment.</title>
        <authorList>
            <person name="Araujo A.C."/>
            <person name="Morillo V."/>
            <person name="Cypriano J."/>
            <person name="Teixeira L.C."/>
            <person name="Leao P."/>
            <person name="Lyra S."/>
            <person name="Almeida L.G."/>
            <person name="Bazylinski D.A."/>
            <person name="Vasconcellos A.T."/>
            <person name="Abreu F."/>
            <person name="Lins U."/>
        </authorList>
    </citation>
    <scope>NUCLEOTIDE SEQUENCE [LARGE SCALE GENOMIC DNA]</scope>
    <source>
        <strain evidence="1 2">IT-1</strain>
    </source>
</reference>
<gene>
    <name evidence="1" type="ORF">MAIT1_02322</name>
</gene>
<dbReference type="AlphaFoldDB" id="A0A1Y2K3G7"/>
<evidence type="ECO:0000313" key="1">
    <source>
        <dbReference type="EMBL" id="OSM02217.1"/>
    </source>
</evidence>
<accession>A0A1Y2K3G7</accession>
<name>A0A1Y2K3G7_9PROT</name>
<dbReference type="OrthoDB" id="9894662at2"/>
<evidence type="ECO:0000313" key="2">
    <source>
        <dbReference type="Proteomes" id="UP000194003"/>
    </source>
</evidence>
<keyword evidence="2" id="KW-1185">Reference proteome</keyword>